<evidence type="ECO:0000313" key="3">
    <source>
        <dbReference type="EMBL" id="ETO40234.1"/>
    </source>
</evidence>
<protein>
    <submittedName>
        <fullName evidence="3">Beta-lactamase class C and other penicillin binding protein</fullName>
    </submittedName>
</protein>
<dbReference type="RefSeq" id="WP_035422183.1">
    <property type="nucleotide sequence ID" value="NZ_ALXG01000037.1"/>
</dbReference>
<feature type="domain" description="Beta-lactamase-related" evidence="2">
    <location>
        <begin position="10"/>
        <end position="324"/>
    </location>
</feature>
<dbReference type="GO" id="GO:0016787">
    <property type="term" value="F:hydrolase activity"/>
    <property type="evidence" value="ECO:0007669"/>
    <property type="project" value="UniProtKB-KW"/>
</dbReference>
<dbReference type="Proteomes" id="UP000019474">
    <property type="component" value="Unassembled WGS sequence"/>
</dbReference>
<proteinExistence type="predicted"/>
<dbReference type="Pfam" id="PF00144">
    <property type="entry name" value="Beta-lactamase"/>
    <property type="match status" value="1"/>
</dbReference>
<reference evidence="3 4" key="1">
    <citation type="submission" date="2012-08" db="EMBL/GenBank/DDBJ databases">
        <title>Genome sequencing of Lactobacillus florum 8D.</title>
        <authorList>
            <person name="Kim E.B."/>
            <person name="Marco M.L."/>
        </authorList>
    </citation>
    <scope>NUCLEOTIDE SEQUENCE [LARGE SCALE GENOMIC DNA]</scope>
    <source>
        <strain evidence="3 4">8D</strain>
    </source>
</reference>
<dbReference type="EMBL" id="ALXG01000037">
    <property type="protein sequence ID" value="ETO40234.1"/>
    <property type="molecule type" value="Genomic_DNA"/>
</dbReference>
<dbReference type="Gene3D" id="3.40.710.10">
    <property type="entry name" value="DD-peptidase/beta-lactamase superfamily"/>
    <property type="match status" value="1"/>
</dbReference>
<dbReference type="InterPro" id="IPR001466">
    <property type="entry name" value="Beta-lactam-related"/>
</dbReference>
<keyword evidence="1" id="KW-0378">Hydrolase</keyword>
<evidence type="ECO:0000313" key="4">
    <source>
        <dbReference type="Proteomes" id="UP000019474"/>
    </source>
</evidence>
<accession>W9EKN2</accession>
<dbReference type="PANTHER" id="PTHR43283:SF11">
    <property type="entry name" value="BETA-LACTAMASE-RELATED DOMAIN-CONTAINING PROTEIN"/>
    <property type="match status" value="1"/>
</dbReference>
<dbReference type="SUPFAM" id="SSF56601">
    <property type="entry name" value="beta-lactamase/transpeptidase-like"/>
    <property type="match status" value="1"/>
</dbReference>
<dbReference type="OrthoDB" id="9803467at2"/>
<dbReference type="InterPro" id="IPR050789">
    <property type="entry name" value="Diverse_Enzym_Activities"/>
</dbReference>
<evidence type="ECO:0000256" key="1">
    <source>
        <dbReference type="ARBA" id="ARBA00022801"/>
    </source>
</evidence>
<dbReference type="AlphaFoldDB" id="W9EKN2"/>
<organism evidence="3 4">
    <name type="scientific">Fructilactobacillus florum 8D</name>
    <dbReference type="NCBI Taxonomy" id="1221538"/>
    <lineage>
        <taxon>Bacteria</taxon>
        <taxon>Bacillati</taxon>
        <taxon>Bacillota</taxon>
        <taxon>Bacilli</taxon>
        <taxon>Lactobacillales</taxon>
        <taxon>Lactobacillaceae</taxon>
        <taxon>Fructilactobacillus</taxon>
    </lineage>
</organism>
<evidence type="ECO:0000259" key="2">
    <source>
        <dbReference type="Pfam" id="PF00144"/>
    </source>
</evidence>
<dbReference type="PANTHER" id="PTHR43283">
    <property type="entry name" value="BETA-LACTAMASE-RELATED"/>
    <property type="match status" value="1"/>
</dbReference>
<sequence>MNLPKTTGVLAALTADQLVPGVSYAFIQGQQTSLHYHGKKSWDPVVTKLLPEQLYDVASLTKVVGTVPVILRLIEQNRLHLDDSLTTYLPEWHAPRVTIRHLLTHTADIRGYIPNRDRLNAQELKTALLGLSSGPLLGSQMHYQDANFIFLGWVATKITGLPIQSLISQMVLQPLGMHDSTFQPDPKSSVPTTYDLQTHTNLVGRVHDPKARVLGENCGSAGLFSSLFDLVHFMQWMLQIRQPGVVLTPATLDRLSQDQTPMQDGSRSFGWQLNNFNRQEFLSQTGYTGTMLVLVPQLQSGLVLLSNRVHPVVGERYLWARERLLQTYLAEIWSKK</sequence>
<dbReference type="InterPro" id="IPR012338">
    <property type="entry name" value="Beta-lactam/transpept-like"/>
</dbReference>
<gene>
    <name evidence="3" type="ORF">B808_876</name>
</gene>
<keyword evidence="4" id="KW-1185">Reference proteome</keyword>
<name>W9EKN2_9LACO</name>
<dbReference type="PATRIC" id="fig|1221538.3.peg.885"/>
<comment type="caution">
    <text evidence="3">The sequence shown here is derived from an EMBL/GenBank/DDBJ whole genome shotgun (WGS) entry which is preliminary data.</text>
</comment>